<keyword evidence="5" id="KW-0808">Transferase</keyword>
<dbReference type="SMART" id="SM00220">
    <property type="entry name" value="S_TKc"/>
    <property type="match status" value="1"/>
</dbReference>
<name>A0AAV3RIM4_LITER</name>
<keyword evidence="5" id="KW-0418">Kinase</keyword>
<dbReference type="SUPFAM" id="SSF56112">
    <property type="entry name" value="Protein kinase-like (PK-like)"/>
    <property type="match status" value="1"/>
</dbReference>
<keyword evidence="6" id="KW-1185">Reference proteome</keyword>
<dbReference type="Gene3D" id="1.10.510.10">
    <property type="entry name" value="Transferase(Phosphotransferase) domain 1"/>
    <property type="match status" value="2"/>
</dbReference>
<dbReference type="CDD" id="cd14008">
    <property type="entry name" value="STKc_LKB1_CaMKK"/>
    <property type="match status" value="1"/>
</dbReference>
<keyword evidence="2" id="KW-0067">ATP-binding</keyword>
<feature type="compositionally biased region" description="Basic and acidic residues" evidence="3">
    <location>
        <begin position="38"/>
        <end position="59"/>
    </location>
</feature>
<proteinExistence type="predicted"/>
<dbReference type="PROSITE" id="PS00108">
    <property type="entry name" value="PROTEIN_KINASE_ST"/>
    <property type="match status" value="1"/>
</dbReference>
<evidence type="ECO:0000259" key="4">
    <source>
        <dbReference type="PROSITE" id="PS50011"/>
    </source>
</evidence>
<dbReference type="AlphaFoldDB" id="A0AAV3RIM4"/>
<accession>A0AAV3RIM4</accession>
<feature type="region of interest" description="Disordered" evidence="3">
    <location>
        <begin position="20"/>
        <end position="59"/>
    </location>
</feature>
<dbReference type="Pfam" id="PF00069">
    <property type="entry name" value="Pkinase"/>
    <property type="match status" value="1"/>
</dbReference>
<dbReference type="PANTHER" id="PTHR24346">
    <property type="entry name" value="MAP/MICROTUBULE AFFINITY-REGULATING KINASE"/>
    <property type="match status" value="1"/>
</dbReference>
<comment type="caution">
    <text evidence="5">The sequence shown here is derived from an EMBL/GenBank/DDBJ whole genome shotgun (WGS) entry which is preliminary data.</text>
</comment>
<evidence type="ECO:0000256" key="1">
    <source>
        <dbReference type="ARBA" id="ARBA00022741"/>
    </source>
</evidence>
<dbReference type="GO" id="GO:0005524">
    <property type="term" value="F:ATP binding"/>
    <property type="evidence" value="ECO:0007669"/>
    <property type="project" value="UniProtKB-KW"/>
</dbReference>
<evidence type="ECO:0000256" key="2">
    <source>
        <dbReference type="ARBA" id="ARBA00022840"/>
    </source>
</evidence>
<gene>
    <name evidence="5" type="ORF">LIER_29150</name>
</gene>
<dbReference type="PANTHER" id="PTHR24346:SF39">
    <property type="entry name" value="SERINE_THREONINE-PROTEIN KINASE GRIK1-RELATED"/>
    <property type="match status" value="1"/>
</dbReference>
<evidence type="ECO:0000313" key="5">
    <source>
        <dbReference type="EMBL" id="GAA0176095.1"/>
    </source>
</evidence>
<reference evidence="5 6" key="1">
    <citation type="submission" date="2024-01" db="EMBL/GenBank/DDBJ databases">
        <title>The complete chloroplast genome sequence of Lithospermum erythrorhizon: insights into the phylogenetic relationship among Boraginaceae species and the maternal lineages of purple gromwells.</title>
        <authorList>
            <person name="Okada T."/>
            <person name="Watanabe K."/>
        </authorList>
    </citation>
    <scope>NUCLEOTIDE SEQUENCE [LARGE SCALE GENOMIC DNA]</scope>
</reference>
<evidence type="ECO:0000313" key="6">
    <source>
        <dbReference type="Proteomes" id="UP001454036"/>
    </source>
</evidence>
<evidence type="ECO:0000256" key="3">
    <source>
        <dbReference type="SAM" id="MobiDB-lite"/>
    </source>
</evidence>
<dbReference type="EMBL" id="BAABME010009941">
    <property type="protein sequence ID" value="GAA0176095.1"/>
    <property type="molecule type" value="Genomic_DNA"/>
</dbReference>
<dbReference type="GO" id="GO:0004674">
    <property type="term" value="F:protein serine/threonine kinase activity"/>
    <property type="evidence" value="ECO:0007669"/>
    <property type="project" value="UniProtKB-KW"/>
</dbReference>
<dbReference type="InterPro" id="IPR000719">
    <property type="entry name" value="Prot_kinase_dom"/>
</dbReference>
<keyword evidence="1" id="KW-0547">Nucleotide-binding</keyword>
<dbReference type="InterPro" id="IPR011009">
    <property type="entry name" value="Kinase-like_dom_sf"/>
</dbReference>
<dbReference type="GO" id="GO:0005737">
    <property type="term" value="C:cytoplasm"/>
    <property type="evidence" value="ECO:0007669"/>
    <property type="project" value="TreeGrafter"/>
</dbReference>
<protein>
    <submittedName>
        <fullName evidence="5">Non-receptor serine/threonine protein kinase</fullName>
    </submittedName>
</protein>
<dbReference type="PROSITE" id="PS50011">
    <property type="entry name" value="PROTEIN_KINASE_DOM"/>
    <property type="match status" value="1"/>
</dbReference>
<sequence length="385" mass="43808">MGRCGCFGSAFSVKPSKVKDSWSLGEPLFDDKVEDGEKESSYDDHSINKGNEETEFHSPVKRSEEIIKGKILKGLICREIAVKESHELICLEDEDGNKMVNEYVRECKIGEGSYAKVLYRNKVDQKHYAIKGFHKSHFLKLQVAPSETAMTDVLRKVMIMKFLSHPNIVNLVEVIDDPTTNHFYMVLEYLEGKWIDEATGPLGGLRQSTARKYLRDIVSGLMFLHAHNIVHGDIKPDNLLVTASGEVNIGDFSVSQVFEVLFLFPGNNLDFVMLFRFNAPWKSCGRVTLYYMVLSNYPFLGENLPDTYEKIVRVTLNLPDYLNPLLKDLIEKFLCKDPVMRISLEAVAEHPWFIGEEGPISRHICWCKRNSTGGEFECIDPSTSH</sequence>
<dbReference type="GO" id="GO:0035556">
    <property type="term" value="P:intracellular signal transduction"/>
    <property type="evidence" value="ECO:0007669"/>
    <property type="project" value="TreeGrafter"/>
</dbReference>
<dbReference type="InterPro" id="IPR008271">
    <property type="entry name" value="Ser/Thr_kinase_AS"/>
</dbReference>
<dbReference type="Proteomes" id="UP001454036">
    <property type="component" value="Unassembled WGS sequence"/>
</dbReference>
<feature type="domain" description="Protein kinase" evidence="4">
    <location>
        <begin position="103"/>
        <end position="353"/>
    </location>
</feature>
<keyword evidence="5" id="KW-0723">Serine/threonine-protein kinase</keyword>
<organism evidence="5 6">
    <name type="scientific">Lithospermum erythrorhizon</name>
    <name type="common">Purple gromwell</name>
    <name type="synonym">Lithospermum officinale var. erythrorhizon</name>
    <dbReference type="NCBI Taxonomy" id="34254"/>
    <lineage>
        <taxon>Eukaryota</taxon>
        <taxon>Viridiplantae</taxon>
        <taxon>Streptophyta</taxon>
        <taxon>Embryophyta</taxon>
        <taxon>Tracheophyta</taxon>
        <taxon>Spermatophyta</taxon>
        <taxon>Magnoliopsida</taxon>
        <taxon>eudicotyledons</taxon>
        <taxon>Gunneridae</taxon>
        <taxon>Pentapetalae</taxon>
        <taxon>asterids</taxon>
        <taxon>lamiids</taxon>
        <taxon>Boraginales</taxon>
        <taxon>Boraginaceae</taxon>
        <taxon>Boraginoideae</taxon>
        <taxon>Lithospermeae</taxon>
        <taxon>Lithospermum</taxon>
    </lineage>
</organism>
<dbReference type="Gene3D" id="3.30.200.20">
    <property type="entry name" value="Phosphorylase Kinase, domain 1"/>
    <property type="match status" value="1"/>
</dbReference>